<evidence type="ECO:0000313" key="3">
    <source>
        <dbReference type="Proteomes" id="UP000629468"/>
    </source>
</evidence>
<evidence type="ECO:0000256" key="1">
    <source>
        <dbReference type="SAM" id="MobiDB-lite"/>
    </source>
</evidence>
<feature type="compositionally biased region" description="Polar residues" evidence="1">
    <location>
        <begin position="134"/>
        <end position="147"/>
    </location>
</feature>
<organism evidence="2 3">
    <name type="scientific">Agaricus bisporus var. burnettii</name>
    <dbReference type="NCBI Taxonomy" id="192524"/>
    <lineage>
        <taxon>Eukaryota</taxon>
        <taxon>Fungi</taxon>
        <taxon>Dikarya</taxon>
        <taxon>Basidiomycota</taxon>
        <taxon>Agaricomycotina</taxon>
        <taxon>Agaricomycetes</taxon>
        <taxon>Agaricomycetidae</taxon>
        <taxon>Agaricales</taxon>
        <taxon>Agaricineae</taxon>
        <taxon>Agaricaceae</taxon>
        <taxon>Agaricus</taxon>
    </lineage>
</organism>
<dbReference type="Proteomes" id="UP000629468">
    <property type="component" value="Unassembled WGS sequence"/>
</dbReference>
<feature type="region of interest" description="Disordered" evidence="1">
    <location>
        <begin position="41"/>
        <end position="288"/>
    </location>
</feature>
<dbReference type="EMBL" id="JABXXO010000012">
    <property type="protein sequence ID" value="KAF7762487.1"/>
    <property type="molecule type" value="Genomic_DNA"/>
</dbReference>
<sequence>MGRWTQYEEDSARLPTGMKRIGYDADTQRYRFQDEKGVLYESEPGSAYGTLRPIAERDIRKTRPNAFEPSTKTTSPGSPHTRSKSTTTGSNLRSFQDFLPSTAITSSPTPLSRESSQSSPSSDSRLPDVFSKVRSMTSAVSRLQLSNRPPEGGGRYQHIKSPSLPVFPLSAIRKSESSQSEPPPVPPKRSRGYTQLSRREDEDEMKKKLLRSKTSVTRSSAAAASSPSSALGSKRSSVHRSTTTASSVHRSATTASSSSSSRPSRRASQASRISSVSTTSTVTPMKTT</sequence>
<dbReference type="AlphaFoldDB" id="A0A8H7C579"/>
<comment type="caution">
    <text evidence="2">The sequence shown here is derived from an EMBL/GenBank/DDBJ whole genome shotgun (WGS) entry which is preliminary data.</text>
</comment>
<feature type="compositionally biased region" description="Low complexity" evidence="1">
    <location>
        <begin position="212"/>
        <end position="288"/>
    </location>
</feature>
<name>A0A8H7C579_AGABI</name>
<proteinExistence type="predicted"/>
<evidence type="ECO:0000313" key="2">
    <source>
        <dbReference type="EMBL" id="KAF7762487.1"/>
    </source>
</evidence>
<reference evidence="2 3" key="1">
    <citation type="journal article" name="Sci. Rep.">
        <title>Telomere-to-telomere assembled and centromere annotated genomes of the two main subspecies of the button mushroom Agaricus bisporus reveal especially polymorphic chromosome ends.</title>
        <authorList>
            <person name="Sonnenberg A.S.M."/>
            <person name="Sedaghat-Telgerd N."/>
            <person name="Lavrijssen B."/>
            <person name="Ohm R.A."/>
            <person name="Hendrickx P.M."/>
            <person name="Scholtmeijer K."/>
            <person name="Baars J.J.P."/>
            <person name="van Peer A."/>
        </authorList>
    </citation>
    <scope>NUCLEOTIDE SEQUENCE [LARGE SCALE GENOMIC DNA]</scope>
    <source>
        <strain evidence="2 3">H119_p4</strain>
    </source>
</reference>
<protein>
    <submittedName>
        <fullName evidence="2">Uncharacterized protein</fullName>
    </submittedName>
</protein>
<feature type="compositionally biased region" description="Low complexity" evidence="1">
    <location>
        <begin position="105"/>
        <end position="128"/>
    </location>
</feature>
<feature type="compositionally biased region" description="Basic and acidic residues" evidence="1">
    <location>
        <begin position="197"/>
        <end position="207"/>
    </location>
</feature>
<accession>A0A8H7C579</accession>
<gene>
    <name evidence="2" type="ORF">Agabi119p4_9080</name>
</gene>
<feature type="compositionally biased region" description="Polar residues" evidence="1">
    <location>
        <begin position="68"/>
        <end position="94"/>
    </location>
</feature>